<dbReference type="GO" id="GO:0000160">
    <property type="term" value="P:phosphorelay signal transduction system"/>
    <property type="evidence" value="ECO:0007669"/>
    <property type="project" value="UniProtKB-KW"/>
</dbReference>
<evidence type="ECO:0000256" key="5">
    <source>
        <dbReference type="ARBA" id="ARBA00023012"/>
    </source>
</evidence>
<sequence>MLKIFLVEDEFIVREGIKNIDWASEGFQFCGEAADGELALPLIQSEQPDIIITDIRMPFMDGLELSRIVKKELPQCKIIILSGHEEFTYAQEAISIGVAQYLLKPINSSELTDVVKRTGWQIVREREERDNYERYKREMSENEQGLKVKLFNEMVSGSRSGFKILESGRELGLKLSAKNYQIVLLKYSLASYDEAFSAELLSLTEKFRELDRCDNIILFDRAIEGWALLVKGDSPEHLHSVREEHLAKVKALFNQYPAVRYFGGIGLIVDRLARLSESFEDAQRALAQRFILEQNDIISCEAPAAQKQDTDRMLSDVRELGCLNLNMVHDFLKGGELCEIDFFVEKLLSNIGSTSERSLLFRQYVLVDIYLTVINFLKDIGEDEVLPQEPFSKPEQMNELINDPQKAKSYLIRIFTEALKRREVLSTKRYHRIIEQAKEYISRHYTDEDLSLNDVAEHVNISPSHFSSVFSRETGQSFIRYLTDQRMGKAKELLKCSDLRCSEIGANVGYKDPHYFSYLFKKLYNCSPLQYRASKG</sequence>
<dbReference type="PANTHER" id="PTHR42713:SF3">
    <property type="entry name" value="TRANSCRIPTIONAL REGULATORY PROTEIN HPTR"/>
    <property type="match status" value="1"/>
</dbReference>
<dbReference type="InterPro" id="IPR051552">
    <property type="entry name" value="HptR"/>
</dbReference>
<dbReference type="PROSITE" id="PS01124">
    <property type="entry name" value="HTH_ARAC_FAMILY_2"/>
    <property type="match status" value="1"/>
</dbReference>
<dbReference type="SUPFAM" id="SSF46689">
    <property type="entry name" value="Homeodomain-like"/>
    <property type="match status" value="2"/>
</dbReference>
<dbReference type="InterPro" id="IPR041522">
    <property type="entry name" value="CdaR_GGDEF"/>
</dbReference>
<dbReference type="EMBL" id="FNID01000026">
    <property type="protein sequence ID" value="SDN63703.1"/>
    <property type="molecule type" value="Genomic_DNA"/>
</dbReference>
<keyword evidence="14" id="KW-1185">Reference proteome</keyword>
<dbReference type="PROSITE" id="PS50110">
    <property type="entry name" value="RESPONSE_REGULATORY"/>
    <property type="match status" value="1"/>
</dbReference>
<dbReference type="SMART" id="SM00448">
    <property type="entry name" value="REC"/>
    <property type="match status" value="1"/>
</dbReference>
<dbReference type="GO" id="GO:0043565">
    <property type="term" value="F:sequence-specific DNA binding"/>
    <property type="evidence" value="ECO:0007669"/>
    <property type="project" value="InterPro"/>
</dbReference>
<evidence type="ECO:0000259" key="12">
    <source>
        <dbReference type="PROSITE" id="PS50110"/>
    </source>
</evidence>
<dbReference type="Pfam" id="PF12833">
    <property type="entry name" value="HTH_18"/>
    <property type="match status" value="1"/>
</dbReference>
<evidence type="ECO:0000256" key="7">
    <source>
        <dbReference type="ARBA" id="ARBA00023125"/>
    </source>
</evidence>
<evidence type="ECO:0000259" key="11">
    <source>
        <dbReference type="PROSITE" id="PS01124"/>
    </source>
</evidence>
<dbReference type="AlphaFoldDB" id="A0A1H0D0J8"/>
<feature type="domain" description="HTH araC/xylS-type" evidence="11">
    <location>
        <begin position="435"/>
        <end position="534"/>
    </location>
</feature>
<evidence type="ECO:0000256" key="10">
    <source>
        <dbReference type="PROSITE-ProRule" id="PRU00169"/>
    </source>
</evidence>
<comment type="function">
    <text evidence="9">May play the central regulatory role in sporulation. It may be an element of the effector pathway responsible for the activation of sporulation genes in response to nutritional stress. Spo0A may act in concert with spo0H (a sigma factor) to control the expression of some genes that are critical to the sporulation process.</text>
</comment>
<dbReference type="RefSeq" id="WP_162840395.1">
    <property type="nucleotide sequence ID" value="NZ_FNID01000026.1"/>
</dbReference>
<dbReference type="PANTHER" id="PTHR42713">
    <property type="entry name" value="HISTIDINE KINASE-RELATED"/>
    <property type="match status" value="1"/>
</dbReference>
<dbReference type="CDD" id="cd17536">
    <property type="entry name" value="REC_YesN-like"/>
    <property type="match status" value="1"/>
</dbReference>
<protein>
    <recommendedName>
        <fullName evidence="2">Stage 0 sporulation protein A homolog</fullName>
    </recommendedName>
</protein>
<dbReference type="InterPro" id="IPR011006">
    <property type="entry name" value="CheY-like_superfamily"/>
</dbReference>
<dbReference type="GO" id="GO:0003700">
    <property type="term" value="F:DNA-binding transcription factor activity"/>
    <property type="evidence" value="ECO:0007669"/>
    <property type="project" value="InterPro"/>
</dbReference>
<gene>
    <name evidence="13" type="ORF">SAMN05192585_1264</name>
</gene>
<dbReference type="SUPFAM" id="SSF52172">
    <property type="entry name" value="CheY-like"/>
    <property type="match status" value="1"/>
</dbReference>
<evidence type="ECO:0000256" key="6">
    <source>
        <dbReference type="ARBA" id="ARBA00023015"/>
    </source>
</evidence>
<evidence type="ECO:0000256" key="2">
    <source>
        <dbReference type="ARBA" id="ARBA00018672"/>
    </source>
</evidence>
<evidence type="ECO:0000256" key="8">
    <source>
        <dbReference type="ARBA" id="ARBA00023163"/>
    </source>
</evidence>
<evidence type="ECO:0000313" key="13">
    <source>
        <dbReference type="EMBL" id="SDN63703.1"/>
    </source>
</evidence>
<dbReference type="GO" id="GO:0005737">
    <property type="term" value="C:cytoplasm"/>
    <property type="evidence" value="ECO:0007669"/>
    <property type="project" value="UniProtKB-SubCell"/>
</dbReference>
<evidence type="ECO:0000256" key="4">
    <source>
        <dbReference type="ARBA" id="ARBA00022553"/>
    </source>
</evidence>
<keyword evidence="7" id="KW-0238">DNA-binding</keyword>
<feature type="domain" description="Response regulatory" evidence="12">
    <location>
        <begin position="3"/>
        <end position="119"/>
    </location>
</feature>
<evidence type="ECO:0000256" key="1">
    <source>
        <dbReference type="ARBA" id="ARBA00004496"/>
    </source>
</evidence>
<proteinExistence type="predicted"/>
<dbReference type="InterPro" id="IPR009057">
    <property type="entry name" value="Homeodomain-like_sf"/>
</dbReference>
<dbReference type="Pfam" id="PF17853">
    <property type="entry name" value="GGDEF_2"/>
    <property type="match status" value="1"/>
</dbReference>
<keyword evidence="6" id="KW-0805">Transcription regulation</keyword>
<evidence type="ECO:0000313" key="14">
    <source>
        <dbReference type="Proteomes" id="UP000199182"/>
    </source>
</evidence>
<feature type="modified residue" description="4-aspartylphosphate" evidence="10">
    <location>
        <position position="54"/>
    </location>
</feature>
<organism evidence="13 14">
    <name type="scientific">Acetanaerobacterium elongatum</name>
    <dbReference type="NCBI Taxonomy" id="258515"/>
    <lineage>
        <taxon>Bacteria</taxon>
        <taxon>Bacillati</taxon>
        <taxon>Bacillota</taxon>
        <taxon>Clostridia</taxon>
        <taxon>Eubacteriales</taxon>
        <taxon>Oscillospiraceae</taxon>
        <taxon>Acetanaerobacterium</taxon>
    </lineage>
</organism>
<dbReference type="Pfam" id="PF00072">
    <property type="entry name" value="Response_reg"/>
    <property type="match status" value="1"/>
</dbReference>
<dbReference type="Proteomes" id="UP000199182">
    <property type="component" value="Unassembled WGS sequence"/>
</dbReference>
<keyword evidence="5" id="KW-0902">Two-component regulatory system</keyword>
<accession>A0A1H0D0J8</accession>
<name>A0A1H0D0J8_9FIRM</name>
<reference evidence="13 14" key="1">
    <citation type="submission" date="2016-10" db="EMBL/GenBank/DDBJ databases">
        <authorList>
            <person name="de Groot N.N."/>
        </authorList>
    </citation>
    <scope>NUCLEOTIDE SEQUENCE [LARGE SCALE GENOMIC DNA]</scope>
    <source>
        <strain evidence="13 14">CGMCC 1.5012</strain>
    </source>
</reference>
<keyword evidence="8" id="KW-0804">Transcription</keyword>
<keyword evidence="4 10" id="KW-0597">Phosphoprotein</keyword>
<keyword evidence="3" id="KW-0963">Cytoplasm</keyword>
<evidence type="ECO:0000256" key="9">
    <source>
        <dbReference type="ARBA" id="ARBA00024867"/>
    </source>
</evidence>
<dbReference type="InterPro" id="IPR001789">
    <property type="entry name" value="Sig_transdc_resp-reg_receiver"/>
</dbReference>
<dbReference type="Gene3D" id="3.40.50.2300">
    <property type="match status" value="1"/>
</dbReference>
<evidence type="ECO:0000256" key="3">
    <source>
        <dbReference type="ARBA" id="ARBA00022490"/>
    </source>
</evidence>
<dbReference type="SMART" id="SM00342">
    <property type="entry name" value="HTH_ARAC"/>
    <property type="match status" value="1"/>
</dbReference>
<dbReference type="STRING" id="258515.SAMN05192585_1264"/>
<dbReference type="InterPro" id="IPR018060">
    <property type="entry name" value="HTH_AraC"/>
</dbReference>
<dbReference type="Gene3D" id="1.10.10.60">
    <property type="entry name" value="Homeodomain-like"/>
    <property type="match status" value="2"/>
</dbReference>
<comment type="subcellular location">
    <subcellularLocation>
        <location evidence="1">Cytoplasm</location>
    </subcellularLocation>
</comment>